<dbReference type="RefSeq" id="WP_075868804.1">
    <property type="nucleotide sequence ID" value="NZ_LXYT01000001.1"/>
</dbReference>
<organism evidence="1 2">
    <name type="scientific">Bartonella apis</name>
    <dbReference type="NCBI Taxonomy" id="1686310"/>
    <lineage>
        <taxon>Bacteria</taxon>
        <taxon>Pseudomonadati</taxon>
        <taxon>Pseudomonadota</taxon>
        <taxon>Alphaproteobacteria</taxon>
        <taxon>Hyphomicrobiales</taxon>
        <taxon>Bartonellaceae</taxon>
        <taxon>Bartonella</taxon>
    </lineage>
</organism>
<accession>A0A1R0F9M2</accession>
<keyword evidence="2" id="KW-1185">Reference proteome</keyword>
<comment type="caution">
    <text evidence="1">The sequence shown here is derived from an EMBL/GenBank/DDBJ whole genome shotgun (WGS) entry which is preliminary data.</text>
</comment>
<evidence type="ECO:0000313" key="1">
    <source>
        <dbReference type="EMBL" id="OLY43684.1"/>
    </source>
</evidence>
<evidence type="ECO:0000313" key="2">
    <source>
        <dbReference type="Proteomes" id="UP000187344"/>
    </source>
</evidence>
<gene>
    <name evidence="1" type="ORF">PEB0149_011170</name>
</gene>
<dbReference type="Proteomes" id="UP000187344">
    <property type="component" value="Unassembled WGS sequence"/>
</dbReference>
<dbReference type="AlphaFoldDB" id="A0A1R0F9M2"/>
<reference evidence="1 2" key="1">
    <citation type="submission" date="2016-12" db="EMBL/GenBank/DDBJ databases">
        <title>Comparative genomics of Bartonella apis.</title>
        <authorList>
            <person name="Engel P."/>
        </authorList>
    </citation>
    <scope>NUCLEOTIDE SEQUENCE [LARGE SCALE GENOMIC DNA]</scope>
    <source>
        <strain evidence="1 2">PEB0149</strain>
    </source>
</reference>
<sequence>MTELSDFDPFDCFATIQQIKPTKASKFVVINAQSIISFHPAHLTKFSTSLKITSHLLPVAMQFLFFNHLDEVKSPSFLLVPFSHLWMVKKPSFQEKQKYMIFLINLNILSPLSSDFVVCFYVSEVDKLVIDKCLRD</sequence>
<protein>
    <submittedName>
        <fullName evidence="1">Uncharacterized protein</fullName>
    </submittedName>
</protein>
<dbReference type="EMBL" id="LXYT01000001">
    <property type="protein sequence ID" value="OLY43684.1"/>
    <property type="molecule type" value="Genomic_DNA"/>
</dbReference>
<proteinExistence type="predicted"/>
<name>A0A1R0F9M2_9HYPH</name>